<proteinExistence type="inferred from homology"/>
<keyword evidence="5 6" id="KW-0520">NAD</keyword>
<evidence type="ECO:0000256" key="1">
    <source>
        <dbReference type="ARBA" id="ARBA00004790"/>
    </source>
</evidence>
<evidence type="ECO:0000256" key="6">
    <source>
        <dbReference type="RuleBase" id="RU003811"/>
    </source>
</evidence>
<dbReference type="Pfam" id="PF02540">
    <property type="entry name" value="NAD_synthase"/>
    <property type="match status" value="1"/>
</dbReference>
<dbReference type="InterPro" id="IPR003694">
    <property type="entry name" value="NAD_synthase"/>
</dbReference>
<evidence type="ECO:0000313" key="10">
    <source>
        <dbReference type="Proteomes" id="UP000718793"/>
    </source>
</evidence>
<dbReference type="PANTHER" id="PTHR23090">
    <property type="entry name" value="NH 3 /GLUTAMINE-DEPENDENT NAD + SYNTHETASE"/>
    <property type="match status" value="1"/>
</dbReference>
<evidence type="ECO:0000256" key="7">
    <source>
        <dbReference type="RuleBase" id="RU003812"/>
    </source>
</evidence>
<comment type="caution">
    <text evidence="9">The sequence shown here is derived from an EMBL/GenBank/DDBJ whole genome shotgun (WGS) entry which is preliminary data.</text>
</comment>
<dbReference type="NCBIfam" id="TIGR00552">
    <property type="entry name" value="nadE"/>
    <property type="match status" value="1"/>
</dbReference>
<dbReference type="EC" id="6.3.1.5" evidence="7"/>
<keyword evidence="2 6" id="KW-0436">Ligase</keyword>
<feature type="domain" description="NAD/GMP synthase" evidence="8">
    <location>
        <begin position="24"/>
        <end position="249"/>
    </location>
</feature>
<comment type="similarity">
    <text evidence="6">Belongs to the NAD synthetase family.</text>
</comment>
<comment type="catalytic activity">
    <reaction evidence="7">
        <text>deamido-NAD(+) + NH4(+) + ATP = AMP + diphosphate + NAD(+) + H(+)</text>
        <dbReference type="Rhea" id="RHEA:21188"/>
        <dbReference type="ChEBI" id="CHEBI:15378"/>
        <dbReference type="ChEBI" id="CHEBI:28938"/>
        <dbReference type="ChEBI" id="CHEBI:30616"/>
        <dbReference type="ChEBI" id="CHEBI:33019"/>
        <dbReference type="ChEBI" id="CHEBI:57540"/>
        <dbReference type="ChEBI" id="CHEBI:58437"/>
        <dbReference type="ChEBI" id="CHEBI:456215"/>
        <dbReference type="EC" id="6.3.1.5"/>
    </reaction>
</comment>
<evidence type="ECO:0000256" key="5">
    <source>
        <dbReference type="ARBA" id="ARBA00023027"/>
    </source>
</evidence>
<dbReference type="InterPro" id="IPR022310">
    <property type="entry name" value="NAD/GMP_synthase"/>
</dbReference>
<dbReference type="GO" id="GO:0008795">
    <property type="term" value="F:NAD+ synthase activity"/>
    <property type="evidence" value="ECO:0007669"/>
    <property type="project" value="UniProtKB-EC"/>
</dbReference>
<sequence length="258" mass="29683">MKIQTKNLEEIKKEYDLEKYYKLIENIQNWLLNKVKKAKASGLVLGVSGGIDSATLAFIAHGVFKDNLHLYSISIQDDVNDLKINKYAQEVFEKLNVDFNNTNLSKTFLEYKKATNISKTFVLANLKARMRMTFLYAKAQETNSLVLGTDNLNEFYLGYFTKFGDGGCDLLPFANIKKSDIYIMAKILKVPESIILKKPSADLWDNQNDEDELGFSYDDFELYYEDKNSVSKQTRQKIQHQHNKNIHKLVSIPKGPKI</sequence>
<organism evidence="9 10">
    <name type="scientific">Mycoplasma zalophi</name>
    <dbReference type="NCBI Taxonomy" id="191287"/>
    <lineage>
        <taxon>Bacteria</taxon>
        <taxon>Bacillati</taxon>
        <taxon>Mycoplasmatota</taxon>
        <taxon>Mollicutes</taxon>
        <taxon>Mycoplasmataceae</taxon>
        <taxon>Mycoplasma</taxon>
    </lineage>
</organism>
<accession>A0ABS6DQ14</accession>
<dbReference type="EMBL" id="JAHMHH010000001">
    <property type="protein sequence ID" value="MBU4692294.1"/>
    <property type="molecule type" value="Genomic_DNA"/>
</dbReference>
<evidence type="ECO:0000256" key="2">
    <source>
        <dbReference type="ARBA" id="ARBA00022598"/>
    </source>
</evidence>
<evidence type="ECO:0000256" key="4">
    <source>
        <dbReference type="ARBA" id="ARBA00022840"/>
    </source>
</evidence>
<protein>
    <recommendedName>
        <fullName evidence="7">NH(3)-dependent NAD(+) synthetase</fullName>
        <ecNumber evidence="7">6.3.1.5</ecNumber>
    </recommendedName>
</protein>
<evidence type="ECO:0000313" key="9">
    <source>
        <dbReference type="EMBL" id="MBU4692294.1"/>
    </source>
</evidence>
<dbReference type="PANTHER" id="PTHR23090:SF9">
    <property type="entry name" value="GLUTAMINE-DEPENDENT NAD(+) SYNTHETASE"/>
    <property type="match status" value="1"/>
</dbReference>
<gene>
    <name evidence="9" type="primary">nadE</name>
    <name evidence="9" type="ORF">KQ875_01625</name>
</gene>
<keyword evidence="4 6" id="KW-0067">ATP-binding</keyword>
<comment type="pathway">
    <text evidence="1">Cofactor biosynthesis; NAD(+) biosynthesis.</text>
</comment>
<evidence type="ECO:0000256" key="3">
    <source>
        <dbReference type="ARBA" id="ARBA00022741"/>
    </source>
</evidence>
<evidence type="ECO:0000259" key="8">
    <source>
        <dbReference type="Pfam" id="PF02540"/>
    </source>
</evidence>
<dbReference type="RefSeq" id="WP_216488744.1">
    <property type="nucleotide sequence ID" value="NZ_JAHMHH010000001.1"/>
</dbReference>
<dbReference type="CDD" id="cd00553">
    <property type="entry name" value="NAD_synthase"/>
    <property type="match status" value="1"/>
</dbReference>
<keyword evidence="3 6" id="KW-0547">Nucleotide-binding</keyword>
<reference evidence="9" key="1">
    <citation type="submission" date="2021-06" db="EMBL/GenBank/DDBJ databases">
        <title>Novel Mycoplasma species detected in California sea lions (Zalophus californianus) from the USA.</title>
        <authorList>
            <person name="Volokhov D.V."/>
            <person name="Furtak V.A."/>
            <person name="Zagorodnyaya T.A."/>
        </authorList>
    </citation>
    <scope>NUCLEOTIDE SEQUENCE [LARGE SCALE GENOMIC DNA]</scope>
    <source>
        <strain evidence="9">CSL 5346</strain>
    </source>
</reference>
<name>A0ABS6DQ14_9MOLU</name>
<dbReference type="Proteomes" id="UP000718793">
    <property type="component" value="Unassembled WGS sequence"/>
</dbReference>
<keyword evidence="10" id="KW-1185">Reference proteome</keyword>